<evidence type="ECO:0000313" key="1">
    <source>
        <dbReference type="EMBL" id="EGW10370.1"/>
    </source>
</evidence>
<gene>
    <name evidence="1" type="ORF">I79_021632</name>
</gene>
<proteinExistence type="predicted"/>
<dbReference type="EMBL" id="JH002012">
    <property type="protein sequence ID" value="EGW10370.1"/>
    <property type="molecule type" value="Genomic_DNA"/>
</dbReference>
<reference evidence="2" key="1">
    <citation type="journal article" date="2011" name="Nat. Biotechnol.">
        <title>The genomic sequence of the Chinese hamster ovary (CHO)-K1 cell line.</title>
        <authorList>
            <person name="Xu X."/>
            <person name="Nagarajan H."/>
            <person name="Lewis N.E."/>
            <person name="Pan S."/>
            <person name="Cai Z."/>
            <person name="Liu X."/>
            <person name="Chen W."/>
            <person name="Xie M."/>
            <person name="Wang W."/>
            <person name="Hammond S."/>
            <person name="Andersen M.R."/>
            <person name="Neff N."/>
            <person name="Passarelli B."/>
            <person name="Koh W."/>
            <person name="Fan H.C."/>
            <person name="Wang J."/>
            <person name="Gui Y."/>
            <person name="Lee K.H."/>
            <person name="Betenbaugh M.J."/>
            <person name="Quake S.R."/>
            <person name="Famili I."/>
            <person name="Palsson B.O."/>
            <person name="Wang J."/>
        </authorList>
    </citation>
    <scope>NUCLEOTIDE SEQUENCE [LARGE SCALE GENOMIC DNA]</scope>
    <source>
        <strain evidence="2">CHO K1 cell line</strain>
    </source>
</reference>
<dbReference type="InParanoid" id="G3ID60"/>
<name>G3ID60_CRIGR</name>
<protein>
    <submittedName>
        <fullName evidence="1">Uncharacterized protein</fullName>
    </submittedName>
</protein>
<dbReference type="AlphaFoldDB" id="G3ID60"/>
<sequence>MDMIHTTPSTQEAETGRSLEFKASLVFWDNQGYIERPCLKIINELQFEMTGA</sequence>
<evidence type="ECO:0000313" key="2">
    <source>
        <dbReference type="Proteomes" id="UP000001075"/>
    </source>
</evidence>
<accession>G3ID60</accession>
<organism evidence="1 2">
    <name type="scientific">Cricetulus griseus</name>
    <name type="common">Chinese hamster</name>
    <name type="synonym">Cricetulus barabensis griseus</name>
    <dbReference type="NCBI Taxonomy" id="10029"/>
    <lineage>
        <taxon>Eukaryota</taxon>
        <taxon>Metazoa</taxon>
        <taxon>Chordata</taxon>
        <taxon>Craniata</taxon>
        <taxon>Vertebrata</taxon>
        <taxon>Euteleostomi</taxon>
        <taxon>Mammalia</taxon>
        <taxon>Eutheria</taxon>
        <taxon>Euarchontoglires</taxon>
        <taxon>Glires</taxon>
        <taxon>Rodentia</taxon>
        <taxon>Myomorpha</taxon>
        <taxon>Muroidea</taxon>
        <taxon>Cricetidae</taxon>
        <taxon>Cricetinae</taxon>
        <taxon>Cricetulus</taxon>
    </lineage>
</organism>
<dbReference type="Proteomes" id="UP000001075">
    <property type="component" value="Unassembled WGS sequence"/>
</dbReference>